<accession>A0A9N7VZE7</accession>
<evidence type="ECO:0000313" key="1">
    <source>
        <dbReference type="EMBL" id="CAB1460099.1"/>
    </source>
</evidence>
<dbReference type="Proteomes" id="UP001153269">
    <property type="component" value="Unassembled WGS sequence"/>
</dbReference>
<gene>
    <name evidence="1" type="ORF">PLEPLA_LOCUS47936</name>
</gene>
<comment type="caution">
    <text evidence="1">The sequence shown here is derived from an EMBL/GenBank/DDBJ whole genome shotgun (WGS) entry which is preliminary data.</text>
</comment>
<dbReference type="AlphaFoldDB" id="A0A9N7VZE7"/>
<evidence type="ECO:0000313" key="2">
    <source>
        <dbReference type="Proteomes" id="UP001153269"/>
    </source>
</evidence>
<protein>
    <submittedName>
        <fullName evidence="1">Uncharacterized protein</fullName>
    </submittedName>
</protein>
<dbReference type="EMBL" id="CADEAL010004460">
    <property type="protein sequence ID" value="CAB1460099.1"/>
    <property type="molecule type" value="Genomic_DNA"/>
</dbReference>
<proteinExistence type="predicted"/>
<sequence length="71" mass="7574">MEEGGESLAEDHQLIKPAALISTTRGSGADGVSRVNDLIASMGRSWRRARAALITPRPRCSVEPVVLITVC</sequence>
<name>A0A9N7VZE7_PLEPL</name>
<organism evidence="1 2">
    <name type="scientific">Pleuronectes platessa</name>
    <name type="common">European plaice</name>
    <dbReference type="NCBI Taxonomy" id="8262"/>
    <lineage>
        <taxon>Eukaryota</taxon>
        <taxon>Metazoa</taxon>
        <taxon>Chordata</taxon>
        <taxon>Craniata</taxon>
        <taxon>Vertebrata</taxon>
        <taxon>Euteleostomi</taxon>
        <taxon>Actinopterygii</taxon>
        <taxon>Neopterygii</taxon>
        <taxon>Teleostei</taxon>
        <taxon>Neoteleostei</taxon>
        <taxon>Acanthomorphata</taxon>
        <taxon>Carangaria</taxon>
        <taxon>Pleuronectiformes</taxon>
        <taxon>Pleuronectoidei</taxon>
        <taxon>Pleuronectidae</taxon>
        <taxon>Pleuronectes</taxon>
    </lineage>
</organism>
<keyword evidence="2" id="KW-1185">Reference proteome</keyword>
<reference evidence="1" key="1">
    <citation type="submission" date="2020-03" db="EMBL/GenBank/DDBJ databases">
        <authorList>
            <person name="Weist P."/>
        </authorList>
    </citation>
    <scope>NUCLEOTIDE SEQUENCE</scope>
</reference>